<keyword evidence="3 6" id="KW-0732">Signal</keyword>
<feature type="compositionally biased region" description="Pro residues" evidence="5">
    <location>
        <begin position="53"/>
        <end position="65"/>
    </location>
</feature>
<feature type="signal peptide" evidence="6">
    <location>
        <begin position="1"/>
        <end position="22"/>
    </location>
</feature>
<accession>A0A8B7XR36</accession>
<dbReference type="InterPro" id="IPR050392">
    <property type="entry name" value="Collagen/C1q_domain"/>
</dbReference>
<dbReference type="KEGG" id="aplc:110974963"/>
<feature type="region of interest" description="Disordered" evidence="5">
    <location>
        <begin position="1081"/>
        <end position="1131"/>
    </location>
</feature>
<feature type="region of interest" description="Disordered" evidence="5">
    <location>
        <begin position="51"/>
        <end position="149"/>
    </location>
</feature>
<dbReference type="RefSeq" id="XP_022082647.1">
    <property type="nucleotide sequence ID" value="XM_022226955.1"/>
</dbReference>
<dbReference type="OMA" id="EGSCTCC"/>
<sequence>MASHVICKYLVVTLALLLGAHGSVTQMVESQTSPQEEGSCTCCQGHPGTPGIPGIPGPYGPPGPAGPKGDTGTNLPGLKGAKGDQGQKGDQGKQGVRGQPGEQGPQGLKGDFGFGAKGDRGFPGEQGEQGPRGFKGSPGLTGQKGDSGGRTLSSVVAFSASLGIRFEGDQGDNIVFNEVETNVGDDYDAQTGVFTCSVSGVYFFTVSLTSLASTTRPWADLKKNGYRILGVYDNHAGYHHQPSNAVVTVLGVGDRVWLEFRNNGAGVDGNNNKLSQFSGFLIHEISGSKQTVCSRPHICFRSTMASQVDCKYLVVTLAFLFGAYGSVTPIVESQTSPQEEGSCTCCQGHPGTPGIPGIPGPYGPPGPAGPKGDTGTNLPGLKGAKGDQGYKGDRGKQGAPGYPGEYGPRGPKGDLGFGAKGDPGIPGLDGSRGQPGERGPRGPQGFAGPPGPKGEPAYVGPKGDSSFPWPAAGPKGDIGFPGNKGDRGSPGRDGFPGLKGGPGPRGQKGQKGGSGPKGDPGDSSMQSAVAFTAYRTLPLNGNKGDILIFDNIMINFGDGYDSQSGVFTCFVPGVYFFTVSIQQDQKRPFVQLKKNEELIFSIFDSDSGTNHQSSNSAAVHLAAGDTLWLEFGGNESGIHSNSDKYSLFSGFLISRTVDCKYLVVTLAFLFGAYGSVTPIVESQTSPQEEGSCTCCQGHPGTPGIPGIPGPYGPPGPAGPKGDTGTNLPGLIGAKGDRGQKGDQGKQGVRGQPGEQGPQGLKGDLGFGVKGDPGIPGSDGLTGQPGERGPRGPKGFGGPPGQKGEPIYVGPKGDFVGPKGDSSFFLPGPMGNVGLPGDKGDRGSPGRDGFPGPKGGPGPKGQKGQEGGRGPKGHPGDSLMQSAFTFTAYRTLPLNGNKGDILIFDSIMTNFGDGYDSQSGVFTCFVPGVYFFTVSIQQDQKRPFVQLKKNEELIFSIFDSDSGTSHQSSNSAAVHLAAGDTLWLEFGGNDSGIHSNSDKYSLFSGFLISLFKGSQVWFKPTVVVFLVAIRGNFAQQSDTESSQTQCHCCHECLQRPWGTPGIPGVPGIPGSNGLPGQIGLKGEPGIGLKGDPGETGLAGETGESGIQGPRGPSGQPGADGQKGEPGEPGIVTPSQTVAFTALLSSHISGSNREGEIIVFDHVESNFGSGYDSQTGKFTCSAPGAYFFTVSLLSNSQPYGQLWKNGHHISSIHHSDSGTFQQSSNSVVLALVMGDEVYVKIGDNANRAIYGDTKYSSFAGFLISPM</sequence>
<feature type="compositionally biased region" description="Low complexity" evidence="5">
    <location>
        <begin position="399"/>
        <end position="409"/>
    </location>
</feature>
<dbReference type="GO" id="GO:0005576">
    <property type="term" value="C:extracellular region"/>
    <property type="evidence" value="ECO:0007669"/>
    <property type="project" value="UniProtKB-SubCell"/>
</dbReference>
<dbReference type="InterPro" id="IPR008160">
    <property type="entry name" value="Collagen"/>
</dbReference>
<name>A0A8B7XR36_ACAPL</name>
<feature type="region of interest" description="Disordered" evidence="5">
    <location>
        <begin position="354"/>
        <end position="525"/>
    </location>
</feature>
<evidence type="ECO:0000259" key="7">
    <source>
        <dbReference type="PROSITE" id="PS50871"/>
    </source>
</evidence>
<evidence type="ECO:0000256" key="4">
    <source>
        <dbReference type="ARBA" id="ARBA00023119"/>
    </source>
</evidence>
<dbReference type="Proteomes" id="UP000694845">
    <property type="component" value="Unplaced"/>
</dbReference>
<dbReference type="PRINTS" id="PR00007">
    <property type="entry name" value="COMPLEMNTC1Q"/>
</dbReference>
<dbReference type="InterPro" id="IPR001073">
    <property type="entry name" value="C1q_dom"/>
</dbReference>
<gene>
    <name evidence="9" type="primary">LOC110974963</name>
</gene>
<dbReference type="Pfam" id="PF00386">
    <property type="entry name" value="C1q"/>
    <property type="match status" value="4"/>
</dbReference>
<evidence type="ECO:0000256" key="5">
    <source>
        <dbReference type="SAM" id="MobiDB-lite"/>
    </source>
</evidence>
<keyword evidence="4" id="KW-0176">Collagen</keyword>
<feature type="region of interest" description="Disordered" evidence="5">
    <location>
        <begin position="703"/>
        <end position="878"/>
    </location>
</feature>
<comment type="subcellular location">
    <subcellularLocation>
        <location evidence="1">Secreted</location>
    </subcellularLocation>
</comment>
<keyword evidence="2" id="KW-0964">Secreted</keyword>
<evidence type="ECO:0000256" key="2">
    <source>
        <dbReference type="ARBA" id="ARBA00022525"/>
    </source>
</evidence>
<evidence type="ECO:0000313" key="8">
    <source>
        <dbReference type="Proteomes" id="UP000694845"/>
    </source>
</evidence>
<dbReference type="AlphaFoldDB" id="A0A8B7XR36"/>
<feature type="compositionally biased region" description="Gly residues" evidence="5">
    <location>
        <begin position="851"/>
        <end position="869"/>
    </location>
</feature>
<evidence type="ECO:0000256" key="3">
    <source>
        <dbReference type="ARBA" id="ARBA00022729"/>
    </source>
</evidence>
<dbReference type="Gene3D" id="2.60.120.40">
    <property type="match status" value="4"/>
</dbReference>
<protein>
    <submittedName>
        <fullName evidence="9">Uncharacterized protein LOC110974963</fullName>
    </submittedName>
</protein>
<feature type="compositionally biased region" description="Basic and acidic residues" evidence="5">
    <location>
        <begin position="734"/>
        <end position="743"/>
    </location>
</feature>
<dbReference type="PANTHER" id="PTHR15427">
    <property type="entry name" value="EMILIN ELASTIN MICROFIBRIL INTERFACE-LOCATED PROTEIN ELASTIN MICROFIBRIL INTERFACER"/>
    <property type="match status" value="1"/>
</dbReference>
<feature type="domain" description="C1q" evidence="7">
    <location>
        <begin position="524"/>
        <end position="659"/>
    </location>
</feature>
<feature type="domain" description="C1q" evidence="7">
    <location>
        <begin position="151"/>
        <end position="288"/>
    </location>
</feature>
<organism evidence="8 9">
    <name type="scientific">Acanthaster planci</name>
    <name type="common">Crown-of-thorns starfish</name>
    <dbReference type="NCBI Taxonomy" id="133434"/>
    <lineage>
        <taxon>Eukaryota</taxon>
        <taxon>Metazoa</taxon>
        <taxon>Echinodermata</taxon>
        <taxon>Eleutherozoa</taxon>
        <taxon>Asterozoa</taxon>
        <taxon>Asteroidea</taxon>
        <taxon>Valvatacea</taxon>
        <taxon>Valvatida</taxon>
        <taxon>Acanthasteridae</taxon>
        <taxon>Acanthaster</taxon>
    </lineage>
</organism>
<feature type="chain" id="PRO_5034735186" evidence="6">
    <location>
        <begin position="23"/>
        <end position="1264"/>
    </location>
</feature>
<dbReference type="OrthoDB" id="8964326at2759"/>
<feature type="compositionally biased region" description="Pro residues" evidence="5">
    <location>
        <begin position="356"/>
        <end position="368"/>
    </location>
</feature>
<dbReference type="PANTHER" id="PTHR15427:SF52">
    <property type="entry name" value="C1Q DOMAIN-CONTAINING PROTEIN"/>
    <property type="match status" value="1"/>
</dbReference>
<keyword evidence="8" id="KW-1185">Reference proteome</keyword>
<evidence type="ECO:0000313" key="9">
    <source>
        <dbReference type="RefSeq" id="XP_022082647.1"/>
    </source>
</evidence>
<evidence type="ECO:0000256" key="1">
    <source>
        <dbReference type="ARBA" id="ARBA00004613"/>
    </source>
</evidence>
<dbReference type="SUPFAM" id="SSF49842">
    <property type="entry name" value="TNF-like"/>
    <property type="match status" value="4"/>
</dbReference>
<feature type="compositionally biased region" description="Gly residues" evidence="5">
    <location>
        <begin position="791"/>
        <end position="800"/>
    </location>
</feature>
<feature type="compositionally biased region" description="Gly residues" evidence="5">
    <location>
        <begin position="497"/>
        <end position="518"/>
    </location>
</feature>
<feature type="domain" description="C1q" evidence="7">
    <location>
        <begin position="876"/>
        <end position="1013"/>
    </location>
</feature>
<dbReference type="Pfam" id="PF01391">
    <property type="entry name" value="Collagen"/>
    <property type="match status" value="3"/>
</dbReference>
<dbReference type="InterPro" id="IPR008983">
    <property type="entry name" value="Tumour_necrosis_fac-like_dom"/>
</dbReference>
<feature type="compositionally biased region" description="Basic and acidic residues" evidence="5">
    <location>
        <begin position="384"/>
        <end position="396"/>
    </location>
</feature>
<dbReference type="SMART" id="SM00110">
    <property type="entry name" value="C1Q"/>
    <property type="match status" value="4"/>
</dbReference>
<proteinExistence type="predicted"/>
<evidence type="ECO:0000256" key="6">
    <source>
        <dbReference type="SAM" id="SignalP"/>
    </source>
</evidence>
<feature type="compositionally biased region" description="Basic and acidic residues" evidence="5">
    <location>
        <begin position="81"/>
        <end position="91"/>
    </location>
</feature>
<dbReference type="PROSITE" id="PS50871">
    <property type="entry name" value="C1Q"/>
    <property type="match status" value="4"/>
</dbReference>
<feature type="compositionally biased region" description="Pro residues" evidence="5">
    <location>
        <begin position="705"/>
        <end position="717"/>
    </location>
</feature>
<reference evidence="9" key="1">
    <citation type="submission" date="2025-08" db="UniProtKB">
        <authorList>
            <consortium name="RefSeq"/>
        </authorList>
    </citation>
    <scope>IDENTIFICATION</scope>
</reference>
<feature type="domain" description="C1q" evidence="7">
    <location>
        <begin position="1131"/>
        <end position="1264"/>
    </location>
</feature>
<dbReference type="GeneID" id="110974963"/>